<accession>A0A7D9DA99</accession>
<feature type="non-terminal residue" evidence="1">
    <location>
        <position position="1"/>
    </location>
</feature>
<keyword evidence="2" id="KW-1185">Reference proteome</keyword>
<name>A0A7D9DA99_PARCT</name>
<dbReference type="AlphaFoldDB" id="A0A7D9DA99"/>
<comment type="caution">
    <text evidence="1">The sequence shown here is derived from an EMBL/GenBank/DDBJ whole genome shotgun (WGS) entry which is preliminary data.</text>
</comment>
<feature type="non-terminal residue" evidence="1">
    <location>
        <position position="81"/>
    </location>
</feature>
<dbReference type="OrthoDB" id="8433683at2759"/>
<dbReference type="EMBL" id="CACRXK020000284">
    <property type="protein sequence ID" value="CAB3980362.1"/>
    <property type="molecule type" value="Genomic_DNA"/>
</dbReference>
<organism evidence="1 2">
    <name type="scientific">Paramuricea clavata</name>
    <name type="common">Red gorgonian</name>
    <name type="synonym">Violescent sea-whip</name>
    <dbReference type="NCBI Taxonomy" id="317549"/>
    <lineage>
        <taxon>Eukaryota</taxon>
        <taxon>Metazoa</taxon>
        <taxon>Cnidaria</taxon>
        <taxon>Anthozoa</taxon>
        <taxon>Octocorallia</taxon>
        <taxon>Malacalcyonacea</taxon>
        <taxon>Plexauridae</taxon>
        <taxon>Paramuricea</taxon>
    </lineage>
</organism>
<gene>
    <name evidence="1" type="ORF">PACLA_8A031537</name>
</gene>
<protein>
    <submittedName>
        <fullName evidence="1">Uncharacterized protein</fullName>
    </submittedName>
</protein>
<proteinExistence type="predicted"/>
<dbReference type="Proteomes" id="UP001152795">
    <property type="component" value="Unassembled WGS sequence"/>
</dbReference>
<evidence type="ECO:0000313" key="1">
    <source>
        <dbReference type="EMBL" id="CAB3980362.1"/>
    </source>
</evidence>
<reference evidence="1" key="1">
    <citation type="submission" date="2020-04" db="EMBL/GenBank/DDBJ databases">
        <authorList>
            <person name="Alioto T."/>
            <person name="Alioto T."/>
            <person name="Gomez Garrido J."/>
        </authorList>
    </citation>
    <scope>NUCLEOTIDE SEQUENCE</scope>
    <source>
        <strain evidence="1">A484AB</strain>
    </source>
</reference>
<evidence type="ECO:0000313" key="2">
    <source>
        <dbReference type="Proteomes" id="UP001152795"/>
    </source>
</evidence>
<sequence>CNCGNCDIQNLVEAKECRCCTEIQKCVDGMNLVTADKDATMCIINHPGFVAICINRWSLELASDNFKTRGGQKYRQVDSKE</sequence>